<dbReference type="PROSITE" id="PS51257">
    <property type="entry name" value="PROKAR_LIPOPROTEIN"/>
    <property type="match status" value="1"/>
</dbReference>
<dbReference type="RefSeq" id="WP_186409541.1">
    <property type="nucleotide sequence ID" value="NZ_FLQY01000012.1"/>
</dbReference>
<dbReference type="NCBIfam" id="NF008112">
    <property type="entry name" value="PRK10859.1"/>
    <property type="match status" value="1"/>
</dbReference>
<comment type="similarity">
    <text evidence="2">Belongs to the transglycosylase Slt family.</text>
</comment>
<evidence type="ECO:0000256" key="1">
    <source>
        <dbReference type="ARBA" id="ARBA00004339"/>
    </source>
</evidence>
<dbReference type="PANTHER" id="PTHR35936">
    <property type="entry name" value="MEMBRANE-BOUND LYTIC MUREIN TRANSGLYCOSYLASE F"/>
    <property type="match status" value="1"/>
</dbReference>
<dbReference type="CDD" id="cd01009">
    <property type="entry name" value="PBP2_YfhD_N"/>
    <property type="match status" value="1"/>
</dbReference>
<evidence type="ECO:0000259" key="5">
    <source>
        <dbReference type="SMART" id="SM00062"/>
    </source>
</evidence>
<dbReference type="GO" id="GO:0009279">
    <property type="term" value="C:cell outer membrane"/>
    <property type="evidence" value="ECO:0007669"/>
    <property type="project" value="UniProtKB-SubCell"/>
</dbReference>
<dbReference type="Pfam" id="PF01464">
    <property type="entry name" value="SLT"/>
    <property type="match status" value="1"/>
</dbReference>
<protein>
    <submittedName>
        <fullName evidence="6">Membrane-bound lytic murein transglycosylase F</fullName>
    </submittedName>
</protein>
<dbReference type="InterPro" id="IPR001638">
    <property type="entry name" value="Solute-binding_3/MltF_N"/>
</dbReference>
<dbReference type="GO" id="GO:0009253">
    <property type="term" value="P:peptidoglycan catabolic process"/>
    <property type="evidence" value="ECO:0007669"/>
    <property type="project" value="TreeGrafter"/>
</dbReference>
<evidence type="ECO:0000313" key="6">
    <source>
        <dbReference type="EMBL" id="SBT03770.1"/>
    </source>
</evidence>
<dbReference type="InterPro" id="IPR008258">
    <property type="entry name" value="Transglycosylase_SLT_dom_1"/>
</dbReference>
<keyword evidence="4" id="KW-0998">Cell outer membrane</keyword>
<accession>A0A1A8XF22</accession>
<dbReference type="EMBL" id="FLQY01000012">
    <property type="protein sequence ID" value="SBT03770.1"/>
    <property type="molecule type" value="Genomic_DNA"/>
</dbReference>
<gene>
    <name evidence="6" type="primary">mltF</name>
    <name evidence="6" type="ORF">PROAA_1090038</name>
</gene>
<evidence type="ECO:0000256" key="4">
    <source>
        <dbReference type="ARBA" id="ARBA00023237"/>
    </source>
</evidence>
<dbReference type="AlphaFoldDB" id="A0A1A8XF22"/>
<dbReference type="GO" id="GO:0008933">
    <property type="term" value="F:peptidoglycan lytic transglycosylase activity"/>
    <property type="evidence" value="ECO:0007669"/>
    <property type="project" value="InterPro"/>
</dbReference>
<reference evidence="6 7" key="1">
    <citation type="submission" date="2016-06" db="EMBL/GenBank/DDBJ databases">
        <authorList>
            <person name="Kjaerup R.B."/>
            <person name="Dalgaard T.S."/>
            <person name="Juul-Madsen H.R."/>
        </authorList>
    </citation>
    <scope>NUCLEOTIDE SEQUENCE [LARGE SCALE GENOMIC DNA]</scope>
    <source>
        <strain evidence="6">2</strain>
    </source>
</reference>
<dbReference type="PANTHER" id="PTHR35936:SF32">
    <property type="entry name" value="MEMBRANE-BOUND LYTIC MUREIN TRANSGLYCOSYLASE F"/>
    <property type="match status" value="1"/>
</dbReference>
<dbReference type="SUPFAM" id="SSF53850">
    <property type="entry name" value="Periplasmic binding protein-like II"/>
    <property type="match status" value="1"/>
</dbReference>
<dbReference type="Proteomes" id="UP000199600">
    <property type="component" value="Unassembled WGS sequence"/>
</dbReference>
<keyword evidence="4" id="KW-0472">Membrane</keyword>
<dbReference type="CDD" id="cd13403">
    <property type="entry name" value="MLTF-like"/>
    <property type="match status" value="1"/>
</dbReference>
<organism evidence="6 7">
    <name type="scientific">Candidatus Propionivibrio aalborgensis</name>
    <dbReference type="NCBI Taxonomy" id="1860101"/>
    <lineage>
        <taxon>Bacteria</taxon>
        <taxon>Pseudomonadati</taxon>
        <taxon>Pseudomonadota</taxon>
        <taxon>Betaproteobacteria</taxon>
        <taxon>Rhodocyclales</taxon>
        <taxon>Rhodocyclaceae</taxon>
        <taxon>Propionivibrio</taxon>
    </lineage>
</organism>
<dbReference type="Gene3D" id="1.10.530.10">
    <property type="match status" value="1"/>
</dbReference>
<dbReference type="PROSITE" id="PS00922">
    <property type="entry name" value="TRANSGLYCOSYLASE"/>
    <property type="match status" value="1"/>
</dbReference>
<evidence type="ECO:0000313" key="7">
    <source>
        <dbReference type="Proteomes" id="UP000199600"/>
    </source>
</evidence>
<dbReference type="SMART" id="SM00062">
    <property type="entry name" value="PBPb"/>
    <property type="match status" value="1"/>
</dbReference>
<dbReference type="SUPFAM" id="SSF53955">
    <property type="entry name" value="Lysozyme-like"/>
    <property type="match status" value="1"/>
</dbReference>
<dbReference type="InterPro" id="IPR023346">
    <property type="entry name" value="Lysozyme-like_dom_sf"/>
</dbReference>
<keyword evidence="7" id="KW-1185">Reference proteome</keyword>
<sequence>MRLILLLLAVIAGGCGDSTRQPLESTKKLVVLTRVGSTTYSVDETNGATGFDYDLVRMFAKELGLKIRIVVAASDSDILLRLKNGEAHMAAAWQSPVDDPEIHSSTPYFQDYDVLVSHEAALPLTGIEQLANKTIHVVSGSRQEEALRELSSEFPEMIIVGSHKRRELDLLEGVATQRLEATLVNNAAFNIGNNFYPELQDALKIDAARPIVWLFSPGVDPELIARADAFLERTQKNGEMDRLKDRYFGHVKRLTEADSIRFIERMHSVLKPYRPLFQEAQTRTGIDWRLLAAVAYQESQWDPLATSPTGVRGIMMLTEDTADLLGVSNRLDAAQSISAGAQYIRDLREALPASIAEPDRLWLALAAYNLGMGHLNAARYIAKTLKANPDSWYAMKKVLPLLGLPQYYSRLKSGKGRGGEAVIMVENIRVFTDILDRYEPAYNPLEHVSVIGSRQQKLRTEQPVTP</sequence>
<keyword evidence="3" id="KW-0732">Signal</keyword>
<dbReference type="Gene3D" id="3.40.190.10">
    <property type="entry name" value="Periplasmic binding protein-like II"/>
    <property type="match status" value="2"/>
</dbReference>
<dbReference type="InterPro" id="IPR000189">
    <property type="entry name" value="Transglyc_AS"/>
</dbReference>
<name>A0A1A8XF22_9RHOO</name>
<evidence type="ECO:0000256" key="3">
    <source>
        <dbReference type="ARBA" id="ARBA00022729"/>
    </source>
</evidence>
<proteinExistence type="inferred from homology"/>
<comment type="subcellular location">
    <subcellularLocation>
        <location evidence="1">Cell outer membrane</location>
        <topology evidence="1">Peripheral membrane protein</topology>
    </subcellularLocation>
</comment>
<dbReference type="Pfam" id="PF00497">
    <property type="entry name" value="SBP_bac_3"/>
    <property type="match status" value="1"/>
</dbReference>
<feature type="domain" description="Solute-binding protein family 3/N-terminal" evidence="5">
    <location>
        <begin position="28"/>
        <end position="251"/>
    </location>
</feature>
<evidence type="ECO:0000256" key="2">
    <source>
        <dbReference type="ARBA" id="ARBA00007734"/>
    </source>
</evidence>